<protein>
    <recommendedName>
        <fullName evidence="4">AraC-type arabinose-binding/dimerisation domain-containing protein</fullName>
    </recommendedName>
</protein>
<dbReference type="Proteomes" id="UP000006002">
    <property type="component" value="Unassembled WGS sequence"/>
</dbReference>
<dbReference type="HOGENOM" id="CLU_2714307_0_0_9"/>
<reference evidence="2 3" key="2">
    <citation type="submission" date="2007-04" db="EMBL/GenBank/DDBJ databases">
        <title>Draft genome sequence of Ruminococcus obeum (ATCC 29174).</title>
        <authorList>
            <person name="Sudarsanam P."/>
            <person name="Ley R."/>
            <person name="Guruge J."/>
            <person name="Turnbaugh P.J."/>
            <person name="Mahowald M."/>
            <person name="Liep D."/>
            <person name="Gordon J."/>
        </authorList>
    </citation>
    <scope>NUCLEOTIDE SEQUENCE [LARGE SCALE GENOMIC DNA]</scope>
    <source>
        <strain evidence="2 3">ATCC 29174</strain>
    </source>
</reference>
<dbReference type="AlphaFoldDB" id="A5ZVV0"/>
<gene>
    <name evidence="2" type="ORF">RUMOBE_03143</name>
</gene>
<dbReference type="EMBL" id="AAVO02000016">
    <property type="protein sequence ID" value="EDM86341.1"/>
    <property type="molecule type" value="Genomic_DNA"/>
</dbReference>
<dbReference type="eggNOG" id="COG1917">
    <property type="taxonomic scope" value="Bacteria"/>
</dbReference>
<dbReference type="GO" id="GO:0003677">
    <property type="term" value="F:DNA binding"/>
    <property type="evidence" value="ECO:0007669"/>
    <property type="project" value="UniProtKB-KW"/>
</dbReference>
<evidence type="ECO:0000313" key="3">
    <source>
        <dbReference type="Proteomes" id="UP000006002"/>
    </source>
</evidence>
<reference evidence="2 3" key="1">
    <citation type="submission" date="2007-03" db="EMBL/GenBank/DDBJ databases">
        <authorList>
            <person name="Fulton L."/>
            <person name="Clifton S."/>
            <person name="Fulton B."/>
            <person name="Xu J."/>
            <person name="Minx P."/>
            <person name="Pepin K.H."/>
            <person name="Johnson M."/>
            <person name="Thiruvilangam P."/>
            <person name="Bhonagiri V."/>
            <person name="Nash W.E."/>
            <person name="Mardis E.R."/>
            <person name="Wilson R.K."/>
        </authorList>
    </citation>
    <scope>NUCLEOTIDE SEQUENCE [LARGE SCALE GENOMIC DNA]</scope>
    <source>
        <strain evidence="2 3">ATCC 29174</strain>
    </source>
</reference>
<dbReference type="SUPFAM" id="SSF51215">
    <property type="entry name" value="Regulatory protein AraC"/>
    <property type="match status" value="1"/>
</dbReference>
<dbReference type="InterPro" id="IPR037923">
    <property type="entry name" value="HTH-like"/>
</dbReference>
<dbReference type="InterPro" id="IPR014710">
    <property type="entry name" value="RmlC-like_jellyroll"/>
</dbReference>
<name>A5ZVV0_9FIRM</name>
<evidence type="ECO:0000256" key="1">
    <source>
        <dbReference type="ARBA" id="ARBA00023125"/>
    </source>
</evidence>
<accession>A5ZVV0</accession>
<sequence>MKEKESGTKYQETKQHGSRLFPFNIYPCTIPLDFPAVPLHWHKEMELIYIKKGKGLIQIETKSFEGEPGIFL</sequence>
<keyword evidence="1" id="KW-0238">DNA-binding</keyword>
<dbReference type="RefSeq" id="WP_005424847.1">
    <property type="nucleotide sequence ID" value="NZ_DS264312.1"/>
</dbReference>
<dbReference type="Gene3D" id="2.60.120.10">
    <property type="entry name" value="Jelly Rolls"/>
    <property type="match status" value="1"/>
</dbReference>
<evidence type="ECO:0008006" key="4">
    <source>
        <dbReference type="Google" id="ProtNLM"/>
    </source>
</evidence>
<comment type="caution">
    <text evidence="2">The sequence shown here is derived from an EMBL/GenBank/DDBJ whole genome shotgun (WGS) entry which is preliminary data.</text>
</comment>
<evidence type="ECO:0000313" key="2">
    <source>
        <dbReference type="EMBL" id="EDM86341.1"/>
    </source>
</evidence>
<organism evidence="2 3">
    <name type="scientific">Blautia obeum ATCC 29174</name>
    <dbReference type="NCBI Taxonomy" id="411459"/>
    <lineage>
        <taxon>Bacteria</taxon>
        <taxon>Bacillati</taxon>
        <taxon>Bacillota</taxon>
        <taxon>Clostridia</taxon>
        <taxon>Lachnospirales</taxon>
        <taxon>Lachnospiraceae</taxon>
        <taxon>Blautia</taxon>
    </lineage>
</organism>
<proteinExistence type="predicted"/>